<dbReference type="Gene3D" id="3.90.550.10">
    <property type="entry name" value="Spore Coat Polysaccharide Biosynthesis Protein SpsA, Chain A"/>
    <property type="match status" value="1"/>
</dbReference>
<dbReference type="GO" id="GO:1902758">
    <property type="term" value="P:bis(molybdopterin guanine dinucleotide)molybdenum biosynthetic process"/>
    <property type="evidence" value="ECO:0007669"/>
    <property type="project" value="TreeGrafter"/>
</dbReference>
<gene>
    <name evidence="9" type="ORF">SAMN04488051_102272</name>
</gene>
<keyword evidence="5" id="KW-0460">Magnesium</keyword>
<keyword evidence="7" id="KW-0501">Molybdenum cofactor biosynthesis</keyword>
<dbReference type="GO" id="GO:0016779">
    <property type="term" value="F:nucleotidyltransferase activity"/>
    <property type="evidence" value="ECO:0007669"/>
    <property type="project" value="TreeGrafter"/>
</dbReference>
<dbReference type="InterPro" id="IPR029044">
    <property type="entry name" value="Nucleotide-diphossugar_trans"/>
</dbReference>
<dbReference type="AlphaFoldDB" id="A0A1H3ZNH0"/>
<dbReference type="PANTHER" id="PTHR19136">
    <property type="entry name" value="MOLYBDENUM COFACTOR GUANYLYLTRANSFERASE"/>
    <property type="match status" value="1"/>
</dbReference>
<evidence type="ECO:0000256" key="2">
    <source>
        <dbReference type="ARBA" id="ARBA00022679"/>
    </source>
</evidence>
<feature type="domain" description="MobA-like NTP transferase" evidence="8">
    <location>
        <begin position="14"/>
        <end position="143"/>
    </location>
</feature>
<dbReference type="STRING" id="152573.SAMN04488051_102272"/>
<organism evidence="9 10">
    <name type="scientific">Alkalimonas amylolytica</name>
    <dbReference type="NCBI Taxonomy" id="152573"/>
    <lineage>
        <taxon>Bacteria</taxon>
        <taxon>Pseudomonadati</taxon>
        <taxon>Pseudomonadota</taxon>
        <taxon>Gammaproteobacteria</taxon>
        <taxon>Alkalimonas</taxon>
    </lineage>
</organism>
<keyword evidence="6" id="KW-0342">GTP-binding</keyword>
<keyword evidence="1" id="KW-0963">Cytoplasm</keyword>
<reference evidence="9 10" key="1">
    <citation type="submission" date="2016-10" db="EMBL/GenBank/DDBJ databases">
        <authorList>
            <person name="de Groot N.N."/>
        </authorList>
    </citation>
    <scope>NUCLEOTIDE SEQUENCE [LARGE SCALE GENOMIC DNA]</scope>
    <source>
        <strain evidence="9 10">CGMCC 1.3430</strain>
    </source>
</reference>
<keyword evidence="4" id="KW-0547">Nucleotide-binding</keyword>
<dbReference type="PANTHER" id="PTHR19136:SF81">
    <property type="entry name" value="MOLYBDENUM COFACTOR GUANYLYLTRANSFERASE"/>
    <property type="match status" value="1"/>
</dbReference>
<evidence type="ECO:0000256" key="5">
    <source>
        <dbReference type="ARBA" id="ARBA00022842"/>
    </source>
</evidence>
<evidence type="ECO:0000259" key="8">
    <source>
        <dbReference type="Pfam" id="PF12804"/>
    </source>
</evidence>
<dbReference type="RefSeq" id="WP_171907548.1">
    <property type="nucleotide sequence ID" value="NZ_FNRM01000002.1"/>
</dbReference>
<keyword evidence="3" id="KW-0479">Metal-binding</keyword>
<dbReference type="SUPFAM" id="SSF53448">
    <property type="entry name" value="Nucleotide-diphospho-sugar transferases"/>
    <property type="match status" value="1"/>
</dbReference>
<evidence type="ECO:0000313" key="10">
    <source>
        <dbReference type="Proteomes" id="UP000198773"/>
    </source>
</evidence>
<dbReference type="GO" id="GO:0005525">
    <property type="term" value="F:GTP binding"/>
    <property type="evidence" value="ECO:0007669"/>
    <property type="project" value="UniProtKB-KW"/>
</dbReference>
<keyword evidence="2" id="KW-0808">Transferase</keyword>
<evidence type="ECO:0000256" key="6">
    <source>
        <dbReference type="ARBA" id="ARBA00023134"/>
    </source>
</evidence>
<dbReference type="EMBL" id="FNRM01000002">
    <property type="protein sequence ID" value="SEA25207.1"/>
    <property type="molecule type" value="Genomic_DNA"/>
</dbReference>
<keyword evidence="10" id="KW-1185">Reference proteome</keyword>
<evidence type="ECO:0000256" key="4">
    <source>
        <dbReference type="ARBA" id="ARBA00022741"/>
    </source>
</evidence>
<evidence type="ECO:0000313" key="9">
    <source>
        <dbReference type="EMBL" id="SEA25207.1"/>
    </source>
</evidence>
<dbReference type="InterPro" id="IPR025877">
    <property type="entry name" value="MobA-like_NTP_Trfase"/>
</dbReference>
<dbReference type="Proteomes" id="UP000198773">
    <property type="component" value="Unassembled WGS sequence"/>
</dbReference>
<dbReference type="Pfam" id="PF12804">
    <property type="entry name" value="NTP_transf_3"/>
    <property type="match status" value="1"/>
</dbReference>
<dbReference type="CDD" id="cd02503">
    <property type="entry name" value="MobA"/>
    <property type="match status" value="1"/>
</dbReference>
<accession>A0A1H3ZNH0</accession>
<name>A0A1H3ZNH0_ALKAM</name>
<evidence type="ECO:0000256" key="1">
    <source>
        <dbReference type="ARBA" id="ARBA00022490"/>
    </source>
</evidence>
<dbReference type="InterPro" id="IPR013482">
    <property type="entry name" value="Molybde_CF_guanTrfase"/>
</dbReference>
<sequence length="194" mass="20896">MSVPQRQDPTPFDAILLAGGKSSRMGTDKAELNWQGQPLWQHMQALAKEAGASEVFVSRNAAGFMPDRFAKAGPLAGIEAGLNRCRHDRVLVLAIDTPLLSVTDIQQLVGVNSHKAACFSGHPLPCVLPNSLSLHRYLQQVLTKADSNRSVQALLSAIGFETCQPVHAAALNNTNTPAEWQQALQLASEEFCDG</sequence>
<evidence type="ECO:0000256" key="7">
    <source>
        <dbReference type="ARBA" id="ARBA00023150"/>
    </source>
</evidence>
<proteinExistence type="predicted"/>
<protein>
    <submittedName>
        <fullName evidence="9">Molybdopterin-guanine dinucleotide biosynthesis protein A</fullName>
    </submittedName>
</protein>
<evidence type="ECO:0000256" key="3">
    <source>
        <dbReference type="ARBA" id="ARBA00022723"/>
    </source>
</evidence>
<dbReference type="GO" id="GO:0046872">
    <property type="term" value="F:metal ion binding"/>
    <property type="evidence" value="ECO:0007669"/>
    <property type="project" value="UniProtKB-KW"/>
</dbReference>